<feature type="transmembrane region" description="Helical" evidence="5">
    <location>
        <begin position="12"/>
        <end position="32"/>
    </location>
</feature>
<keyword evidence="5" id="KW-0813">Transport</keyword>
<feature type="transmembrane region" description="Helical" evidence="5">
    <location>
        <begin position="300"/>
        <end position="323"/>
    </location>
</feature>
<protein>
    <submittedName>
        <fullName evidence="7">ABC transporter permease</fullName>
    </submittedName>
</protein>
<keyword evidence="3 5" id="KW-1133">Transmembrane helix</keyword>
<dbReference type="PANTHER" id="PTHR43376:SF1">
    <property type="entry name" value="OLIGOPEPTIDE TRANSPORT SYSTEM PERMEASE PROTEIN"/>
    <property type="match status" value="1"/>
</dbReference>
<comment type="subcellular location">
    <subcellularLocation>
        <location evidence="1 5">Cell membrane</location>
        <topology evidence="1 5">Multi-pass membrane protein</topology>
    </subcellularLocation>
</comment>
<dbReference type="CDD" id="cd06261">
    <property type="entry name" value="TM_PBP2"/>
    <property type="match status" value="1"/>
</dbReference>
<dbReference type="Gene3D" id="1.10.3720.10">
    <property type="entry name" value="MetI-like"/>
    <property type="match status" value="1"/>
</dbReference>
<comment type="similarity">
    <text evidence="5">Belongs to the binding-protein-dependent transport system permease family.</text>
</comment>
<evidence type="ECO:0000256" key="4">
    <source>
        <dbReference type="ARBA" id="ARBA00023136"/>
    </source>
</evidence>
<evidence type="ECO:0000313" key="8">
    <source>
        <dbReference type="Proteomes" id="UP001222118"/>
    </source>
</evidence>
<dbReference type="Proteomes" id="UP001222118">
    <property type="component" value="Chromosome"/>
</dbReference>
<feature type="transmembrane region" description="Helical" evidence="5">
    <location>
        <begin position="150"/>
        <end position="173"/>
    </location>
</feature>
<accession>A0ABY7YXC9</accession>
<dbReference type="SUPFAM" id="SSF161098">
    <property type="entry name" value="MetI-like"/>
    <property type="match status" value="1"/>
</dbReference>
<feature type="transmembrane region" description="Helical" evidence="5">
    <location>
        <begin position="112"/>
        <end position="138"/>
    </location>
</feature>
<organism evidence="7 8">
    <name type="scientific">Devosia rhodophyticola</name>
    <dbReference type="NCBI Taxonomy" id="3026423"/>
    <lineage>
        <taxon>Bacteria</taxon>
        <taxon>Pseudomonadati</taxon>
        <taxon>Pseudomonadota</taxon>
        <taxon>Alphaproteobacteria</taxon>
        <taxon>Hyphomicrobiales</taxon>
        <taxon>Devosiaceae</taxon>
        <taxon>Devosia</taxon>
    </lineage>
</organism>
<evidence type="ECO:0000256" key="2">
    <source>
        <dbReference type="ARBA" id="ARBA00022692"/>
    </source>
</evidence>
<dbReference type="Pfam" id="PF00528">
    <property type="entry name" value="BPD_transp_1"/>
    <property type="match status" value="1"/>
</dbReference>
<sequence length="333" mass="36635">MGVVQYIAKRVGLYFAVLFIGLTITFFLPRFMPANPIDGYIGELQSRASGSLTSEAIAELRDNLEQLYGLKGDLFTQYVSFLNRVVLHFDFGPSFAFYPEPVSNIILNALPWTLTLLLTTTVLGWALGNMVGLVAGYFHTRKLATLLEIVGIMIYPIPYYILAVSLIILFAYIIPIFPLSPTFPVGDISLSKIWLIVYNSLLPAMALILAGFGWNILSMKALAVATTEEAYVTYARLKGTSHWTRMVRYVFRNAMLPQVTALALSIGTVFNGALLTEILFSFPGVGLIMRTAASGGDYNVLYGAITVSIVAVATAGLVIDLIYPLLDPRIRHK</sequence>
<feature type="transmembrane region" description="Helical" evidence="5">
    <location>
        <begin position="255"/>
        <end position="280"/>
    </location>
</feature>
<dbReference type="InterPro" id="IPR000515">
    <property type="entry name" value="MetI-like"/>
</dbReference>
<proteinExistence type="inferred from homology"/>
<evidence type="ECO:0000256" key="3">
    <source>
        <dbReference type="ARBA" id="ARBA00022989"/>
    </source>
</evidence>
<evidence type="ECO:0000256" key="5">
    <source>
        <dbReference type="RuleBase" id="RU363032"/>
    </source>
</evidence>
<keyword evidence="2 5" id="KW-0812">Transmembrane</keyword>
<dbReference type="RefSeq" id="WP_282211528.1">
    <property type="nucleotide sequence ID" value="NZ_CP118247.1"/>
</dbReference>
<gene>
    <name evidence="7" type="ORF">PSQ90_00675</name>
</gene>
<dbReference type="EMBL" id="CP118247">
    <property type="protein sequence ID" value="WDR06014.1"/>
    <property type="molecule type" value="Genomic_DNA"/>
</dbReference>
<keyword evidence="4 5" id="KW-0472">Membrane</keyword>
<feature type="transmembrane region" description="Helical" evidence="5">
    <location>
        <begin position="193"/>
        <end position="217"/>
    </location>
</feature>
<reference evidence="7 8" key="1">
    <citation type="submission" date="2023-02" db="EMBL/GenBank/DDBJ databases">
        <title>Devosia chondri sp. nov., isolated from the phycosphere of marine algae.</title>
        <authorList>
            <person name="Kim J.M."/>
            <person name="Lee J.K."/>
            <person name="Choi B.J."/>
            <person name="Bayburt H."/>
            <person name="Jeon C.O."/>
        </authorList>
    </citation>
    <scope>NUCLEOTIDE SEQUENCE [LARGE SCALE GENOMIC DNA]</scope>
    <source>
        <strain evidence="7 8">G2-5</strain>
    </source>
</reference>
<dbReference type="PANTHER" id="PTHR43376">
    <property type="entry name" value="OLIGOPEPTIDE TRANSPORT SYSTEM PERMEASE PROTEIN"/>
    <property type="match status" value="1"/>
</dbReference>
<evidence type="ECO:0000259" key="6">
    <source>
        <dbReference type="PROSITE" id="PS50928"/>
    </source>
</evidence>
<name>A0ABY7YXC9_9HYPH</name>
<dbReference type="InterPro" id="IPR035906">
    <property type="entry name" value="MetI-like_sf"/>
</dbReference>
<dbReference type="PROSITE" id="PS50928">
    <property type="entry name" value="ABC_TM1"/>
    <property type="match status" value="1"/>
</dbReference>
<feature type="domain" description="ABC transmembrane type-1" evidence="6">
    <location>
        <begin position="110"/>
        <end position="323"/>
    </location>
</feature>
<evidence type="ECO:0000313" key="7">
    <source>
        <dbReference type="EMBL" id="WDR06014.1"/>
    </source>
</evidence>
<evidence type="ECO:0000256" key="1">
    <source>
        <dbReference type="ARBA" id="ARBA00004651"/>
    </source>
</evidence>
<keyword evidence="8" id="KW-1185">Reference proteome</keyword>